<dbReference type="CDD" id="cd03214">
    <property type="entry name" value="ABC_Iron-Siderophores_B12_Hemin"/>
    <property type="match status" value="1"/>
</dbReference>
<keyword evidence="1" id="KW-0547">Nucleotide-binding</keyword>
<name>A0A0C1W694_9VIBR</name>
<dbReference type="Pfam" id="PF00005">
    <property type="entry name" value="ABC_tran"/>
    <property type="match status" value="1"/>
</dbReference>
<dbReference type="EMBL" id="JPRD01000028">
    <property type="protein sequence ID" value="KIF51902.1"/>
    <property type="molecule type" value="Genomic_DNA"/>
</dbReference>
<dbReference type="RefSeq" id="WP_020196333.1">
    <property type="nucleotide sequence ID" value="NZ_BAOH01000051.1"/>
</dbReference>
<evidence type="ECO:0000259" key="3">
    <source>
        <dbReference type="PROSITE" id="PS50893"/>
    </source>
</evidence>
<evidence type="ECO:0000313" key="5">
    <source>
        <dbReference type="Proteomes" id="UP000031586"/>
    </source>
</evidence>
<dbReference type="Gene3D" id="3.40.50.300">
    <property type="entry name" value="P-loop containing nucleotide triphosphate hydrolases"/>
    <property type="match status" value="1"/>
</dbReference>
<dbReference type="InterPro" id="IPR027417">
    <property type="entry name" value="P-loop_NTPase"/>
</dbReference>
<dbReference type="SMART" id="SM00382">
    <property type="entry name" value="AAA"/>
    <property type="match status" value="1"/>
</dbReference>
<dbReference type="PANTHER" id="PTHR42794">
    <property type="entry name" value="HEMIN IMPORT ATP-BINDING PROTEIN HMUV"/>
    <property type="match status" value="1"/>
</dbReference>
<dbReference type="PROSITE" id="PS50893">
    <property type="entry name" value="ABC_TRANSPORTER_2"/>
    <property type="match status" value="1"/>
</dbReference>
<dbReference type="SUPFAM" id="SSF52540">
    <property type="entry name" value="P-loop containing nucleoside triphosphate hydrolases"/>
    <property type="match status" value="1"/>
</dbReference>
<dbReference type="Proteomes" id="UP000031586">
    <property type="component" value="Unassembled WGS sequence"/>
</dbReference>
<dbReference type="AlphaFoldDB" id="A0A0C1W694"/>
<evidence type="ECO:0000313" key="4">
    <source>
        <dbReference type="EMBL" id="KIF51902.1"/>
    </source>
</evidence>
<dbReference type="InterPro" id="IPR003593">
    <property type="entry name" value="AAA+_ATPase"/>
</dbReference>
<evidence type="ECO:0000256" key="1">
    <source>
        <dbReference type="ARBA" id="ARBA00022741"/>
    </source>
</evidence>
<accession>A0A0C1W694</accession>
<protein>
    <recommendedName>
        <fullName evidence="3">ABC transporter domain-containing protein</fullName>
    </recommendedName>
</protein>
<proteinExistence type="predicted"/>
<dbReference type="PATRIC" id="fig|1229493.5.peg.2604"/>
<gene>
    <name evidence="4" type="ORF">H735_17260</name>
</gene>
<dbReference type="GO" id="GO:0005524">
    <property type="term" value="F:ATP binding"/>
    <property type="evidence" value="ECO:0007669"/>
    <property type="project" value="UniProtKB-KW"/>
</dbReference>
<feature type="domain" description="ABC transporter" evidence="3">
    <location>
        <begin position="13"/>
        <end position="244"/>
    </location>
</feature>
<comment type="caution">
    <text evidence="4">The sequence shown here is derived from an EMBL/GenBank/DDBJ whole genome shotgun (WGS) entry which is preliminary data.</text>
</comment>
<organism evidence="4 5">
    <name type="scientific">Vibrio owensii CAIM 1854 = LMG 25443</name>
    <dbReference type="NCBI Taxonomy" id="1229493"/>
    <lineage>
        <taxon>Bacteria</taxon>
        <taxon>Pseudomonadati</taxon>
        <taxon>Pseudomonadota</taxon>
        <taxon>Gammaproteobacteria</taxon>
        <taxon>Vibrionales</taxon>
        <taxon>Vibrionaceae</taxon>
        <taxon>Vibrio</taxon>
    </lineage>
</organism>
<dbReference type="PANTHER" id="PTHR42794:SF2">
    <property type="entry name" value="ABC TRANSPORTER ATP-BINDING PROTEIN"/>
    <property type="match status" value="1"/>
</dbReference>
<dbReference type="InterPro" id="IPR003439">
    <property type="entry name" value="ABC_transporter-like_ATP-bd"/>
</dbReference>
<sequence>MHPAPNAANYPVIRVSDLSYKTSGDQLLIDNVSFELHVGENLVIIGPNGSGKSTLLKLLTGTLTPSQGQVVYDNTPLQRLTLKQRAAKIAVIDQHEKPDPRLLVRDYVRLGCIPHEAQISKEEITHRVEHAMSLLGISHLSGKTMQQLSGGEKQKTYVARSLCQKPDVLILDEPTNHLDPKAKGEVLSIVASLGITTITVLHELPLAAQMCDKLLLLESARVRAFGTPDQALTTELVHQVFGVGLHRFEHPLGDRSLVCIDIPMRKNCQIMEFI</sequence>
<keyword evidence="2" id="KW-0067">ATP-binding</keyword>
<evidence type="ECO:0000256" key="2">
    <source>
        <dbReference type="ARBA" id="ARBA00022840"/>
    </source>
</evidence>
<dbReference type="GO" id="GO:0016887">
    <property type="term" value="F:ATP hydrolysis activity"/>
    <property type="evidence" value="ECO:0007669"/>
    <property type="project" value="InterPro"/>
</dbReference>
<reference evidence="4 5" key="1">
    <citation type="submission" date="2014-07" db="EMBL/GenBank/DDBJ databases">
        <title>Unique and conserved regions in Vibrio harveyi and related species in comparison with the shrimp pathogen Vibrio harveyi CAIM 1792.</title>
        <authorList>
            <person name="Espinoza-Valles I."/>
            <person name="Vora G."/>
            <person name="Leekitcharoenphon P."/>
            <person name="Ussery D."/>
            <person name="Hoj L."/>
            <person name="Gomez-Gil B."/>
        </authorList>
    </citation>
    <scope>NUCLEOTIDE SEQUENCE [LARGE SCALE GENOMIC DNA]</scope>
    <source>
        <strain evidence="5">CAIM 1854 / LMG 25443</strain>
    </source>
</reference>